<sequence>MRVTNQMMTNSALINVGNNKTSLNRLEEQYTTGKKIQKPSDDPIIAVRALKLRTTMTEVQQYKEKNIPDAQNWMDVTEGALSAISEVMGKINTLCVQGANDPLSTDDRDSIVQNLKQYKDEIYKQGNSDYAGRYVFTGYKTNKSLIYTEADSSKQYTITQHFTASDLEVTNQVTNTNTVPTTSTPAPTINTPAMTQTYRTQLAYDNLYTNTTPTVYVPTITTTPASAGAGITITPKSSADTDAYTFTGTGPQAHYIADTGEIVYNKEAYDNLKTATNINIQYDKKEFKEGDVRPEDYFDCTSYELDSAGAKIATTKIDYKSEDQQIQYEINYNQKLTVNTQAKDAIKPDMGRTIDDIINAMESLKQTETKQTEAKKRLDDGTLTQANYDSLKEQLDTEKTLKTQVLKDAYNKGISVSKDQQNVVNVENSDLGSRYVRLQLVESRLDTQSDQVEELMSNNEDVDLAEIIIRFNSAQTLYNSSLSATAKTLTNSLLDFI</sequence>
<comment type="similarity">
    <text evidence="2">Belongs to the bacterial flagellin family.</text>
</comment>
<evidence type="ECO:0000259" key="5">
    <source>
        <dbReference type="Pfam" id="PF00700"/>
    </source>
</evidence>
<dbReference type="GO" id="GO:0071973">
    <property type="term" value="P:bacterial-type flagellum-dependent cell motility"/>
    <property type="evidence" value="ECO:0007669"/>
    <property type="project" value="InterPro"/>
</dbReference>
<dbReference type="RefSeq" id="WP_271713602.1">
    <property type="nucleotide sequence ID" value="NZ_AP024169.1"/>
</dbReference>
<dbReference type="SUPFAM" id="SSF64518">
    <property type="entry name" value="Phase 1 flagellin"/>
    <property type="match status" value="1"/>
</dbReference>
<dbReference type="InterPro" id="IPR013384">
    <property type="entry name" value="Flagell_FlgL"/>
</dbReference>
<keyword evidence="7" id="KW-1185">Reference proteome</keyword>
<protein>
    <recommendedName>
        <fullName evidence="8">Flagellar hook-associated protein 3</fullName>
    </recommendedName>
</protein>
<gene>
    <name evidence="6" type="ORF">bsdtb5_38540</name>
</gene>
<evidence type="ECO:0000256" key="1">
    <source>
        <dbReference type="ARBA" id="ARBA00004365"/>
    </source>
</evidence>
<dbReference type="GO" id="GO:0005198">
    <property type="term" value="F:structural molecule activity"/>
    <property type="evidence" value="ECO:0007669"/>
    <property type="project" value="InterPro"/>
</dbReference>
<dbReference type="Pfam" id="PF00700">
    <property type="entry name" value="Flagellin_C"/>
    <property type="match status" value="1"/>
</dbReference>
<evidence type="ECO:0000256" key="3">
    <source>
        <dbReference type="ARBA" id="ARBA00023143"/>
    </source>
</evidence>
<feature type="domain" description="Flagellin C-terminal" evidence="5">
    <location>
        <begin position="420"/>
        <end position="496"/>
    </location>
</feature>
<dbReference type="PANTHER" id="PTHR42792">
    <property type="entry name" value="FLAGELLIN"/>
    <property type="match status" value="1"/>
</dbReference>
<evidence type="ECO:0000313" key="7">
    <source>
        <dbReference type="Proteomes" id="UP000595897"/>
    </source>
</evidence>
<dbReference type="Pfam" id="PF00669">
    <property type="entry name" value="Flagellin_N"/>
    <property type="match status" value="1"/>
</dbReference>
<keyword evidence="3" id="KW-0975">Bacterial flagellum</keyword>
<evidence type="ECO:0000313" key="6">
    <source>
        <dbReference type="EMBL" id="BCN32559.1"/>
    </source>
</evidence>
<reference evidence="6 7" key="1">
    <citation type="submission" date="2020-11" db="EMBL/GenBank/DDBJ databases">
        <title>Draft genome sequencing of a Lachnospiraceae strain isolated from anoxic soil subjected to BSD treatment.</title>
        <authorList>
            <person name="Uek A."/>
            <person name="Tonouchi A."/>
        </authorList>
    </citation>
    <scope>NUCLEOTIDE SEQUENCE [LARGE SCALE GENOMIC DNA]</scope>
    <source>
        <strain evidence="6 7">TB5</strain>
    </source>
</reference>
<feature type="domain" description="Flagellin N-terminal" evidence="4">
    <location>
        <begin position="4"/>
        <end position="141"/>
    </location>
</feature>
<dbReference type="Gene3D" id="1.20.1330.10">
    <property type="entry name" value="f41 fragment of flagellin, N-terminal domain"/>
    <property type="match status" value="2"/>
</dbReference>
<dbReference type="InterPro" id="IPR001029">
    <property type="entry name" value="Flagellin_N"/>
</dbReference>
<evidence type="ECO:0000256" key="2">
    <source>
        <dbReference type="ARBA" id="ARBA00005709"/>
    </source>
</evidence>
<dbReference type="AlphaFoldDB" id="A0A7R7EPE0"/>
<dbReference type="InterPro" id="IPR001492">
    <property type="entry name" value="Flagellin"/>
</dbReference>
<dbReference type="NCBIfam" id="TIGR02550">
    <property type="entry name" value="flagell_flgL"/>
    <property type="match status" value="1"/>
</dbReference>
<accession>A0A7R7EPE0</accession>
<dbReference type="GO" id="GO:0009424">
    <property type="term" value="C:bacterial-type flagellum hook"/>
    <property type="evidence" value="ECO:0007669"/>
    <property type="project" value="InterPro"/>
</dbReference>
<dbReference type="EMBL" id="AP024169">
    <property type="protein sequence ID" value="BCN32559.1"/>
    <property type="molecule type" value="Genomic_DNA"/>
</dbReference>
<dbReference type="InterPro" id="IPR046358">
    <property type="entry name" value="Flagellin_C"/>
</dbReference>
<evidence type="ECO:0000259" key="4">
    <source>
        <dbReference type="Pfam" id="PF00669"/>
    </source>
</evidence>
<name>A0A7R7EPE0_9FIRM</name>
<comment type="subcellular location">
    <subcellularLocation>
        <location evidence="1">Bacterial flagellum</location>
    </subcellularLocation>
</comment>
<organism evidence="6 7">
    <name type="scientific">Anaeromicropila herbilytica</name>
    <dbReference type="NCBI Taxonomy" id="2785025"/>
    <lineage>
        <taxon>Bacteria</taxon>
        <taxon>Bacillati</taxon>
        <taxon>Bacillota</taxon>
        <taxon>Clostridia</taxon>
        <taxon>Lachnospirales</taxon>
        <taxon>Lachnospiraceae</taxon>
        <taxon>Anaeromicropila</taxon>
    </lineage>
</organism>
<evidence type="ECO:0008006" key="8">
    <source>
        <dbReference type="Google" id="ProtNLM"/>
    </source>
</evidence>
<dbReference type="PANTHER" id="PTHR42792:SF1">
    <property type="entry name" value="FLAGELLAR HOOK-ASSOCIATED PROTEIN 3"/>
    <property type="match status" value="1"/>
</dbReference>
<dbReference type="Proteomes" id="UP000595897">
    <property type="component" value="Chromosome"/>
</dbReference>
<proteinExistence type="inferred from homology"/>
<dbReference type="KEGG" id="ahb:bsdtb5_38540"/>